<dbReference type="EMBL" id="BAAAFD010000003">
    <property type="protein sequence ID" value="GAA0855338.1"/>
    <property type="molecule type" value="Genomic_DNA"/>
</dbReference>
<organism evidence="1 2">
    <name type="scientific">Aliiglaciecola litoralis</name>
    <dbReference type="NCBI Taxonomy" id="582857"/>
    <lineage>
        <taxon>Bacteria</taxon>
        <taxon>Pseudomonadati</taxon>
        <taxon>Pseudomonadota</taxon>
        <taxon>Gammaproteobacteria</taxon>
        <taxon>Alteromonadales</taxon>
        <taxon>Alteromonadaceae</taxon>
        <taxon>Aliiglaciecola</taxon>
    </lineage>
</organism>
<dbReference type="Proteomes" id="UP001500359">
    <property type="component" value="Unassembled WGS sequence"/>
</dbReference>
<proteinExistence type="predicted"/>
<evidence type="ECO:0000313" key="1">
    <source>
        <dbReference type="EMBL" id="GAA0855338.1"/>
    </source>
</evidence>
<comment type="caution">
    <text evidence="1">The sequence shown here is derived from an EMBL/GenBank/DDBJ whole genome shotgun (WGS) entry which is preliminary data.</text>
</comment>
<accession>A0ABN1LFN8</accession>
<protein>
    <recommendedName>
        <fullName evidence="3">Solute-binding protein family 3/N-terminal domain-containing protein</fullName>
    </recommendedName>
</protein>
<gene>
    <name evidence="1" type="ORF">GCM10009114_14020</name>
</gene>
<name>A0ABN1LFN8_9ALTE</name>
<keyword evidence="2" id="KW-1185">Reference proteome</keyword>
<evidence type="ECO:0000313" key="2">
    <source>
        <dbReference type="Proteomes" id="UP001500359"/>
    </source>
</evidence>
<dbReference type="SUPFAM" id="SSF53850">
    <property type="entry name" value="Periplasmic binding protein-like II"/>
    <property type="match status" value="1"/>
</dbReference>
<evidence type="ECO:0008006" key="3">
    <source>
        <dbReference type="Google" id="ProtNLM"/>
    </source>
</evidence>
<reference evidence="1 2" key="1">
    <citation type="journal article" date="2019" name="Int. J. Syst. Evol. Microbiol.">
        <title>The Global Catalogue of Microorganisms (GCM) 10K type strain sequencing project: providing services to taxonomists for standard genome sequencing and annotation.</title>
        <authorList>
            <consortium name="The Broad Institute Genomics Platform"/>
            <consortium name="The Broad Institute Genome Sequencing Center for Infectious Disease"/>
            <person name="Wu L."/>
            <person name="Ma J."/>
        </authorList>
    </citation>
    <scope>NUCLEOTIDE SEQUENCE [LARGE SCALE GENOMIC DNA]</scope>
    <source>
        <strain evidence="1 2">JCM 15896</strain>
    </source>
</reference>
<sequence>MPFLLSRTPKQRGPYNDAFDKIKASGQRVEIVYVPPARAELLYQQKKVNCLFPGSLENMEGKHQMIESNPLATVHAYVFSLEEKDVKPDIKAQRIAIRRGFSFDSIRKKLNAEFIDVNSEVVAIQFLLKQRVDAIVSYLSDLQGAQQALNLTTTEFYKSTSIYAANEAFICHNTSKNNDFVRKVNALFPKTEKLNSP</sequence>
<dbReference type="Gene3D" id="3.40.190.10">
    <property type="entry name" value="Periplasmic binding protein-like II"/>
    <property type="match status" value="2"/>
</dbReference>